<comment type="caution">
    <text evidence="4">The sequence shown here is derived from an EMBL/GenBank/DDBJ whole genome shotgun (WGS) entry which is preliminary data.</text>
</comment>
<dbReference type="SUPFAM" id="SSF100950">
    <property type="entry name" value="NagB/RpiA/CoA transferase-like"/>
    <property type="match status" value="1"/>
</dbReference>
<dbReference type="InterPro" id="IPR014036">
    <property type="entry name" value="DeoR-like_C"/>
</dbReference>
<dbReference type="PROSITE" id="PS51000">
    <property type="entry name" value="HTH_DEOR_2"/>
    <property type="match status" value="1"/>
</dbReference>
<dbReference type="SMART" id="SM00420">
    <property type="entry name" value="HTH_DEOR"/>
    <property type="match status" value="1"/>
</dbReference>
<dbReference type="InterPro" id="IPR036390">
    <property type="entry name" value="WH_DNA-bd_sf"/>
</dbReference>
<dbReference type="PANTHER" id="PTHR30363:SF56">
    <property type="entry name" value="TRANSCRIPTIONAL REGULATOR, DEOR FAMILY"/>
    <property type="match status" value="1"/>
</dbReference>
<evidence type="ECO:0000256" key="1">
    <source>
        <dbReference type="ARBA" id="ARBA00023015"/>
    </source>
</evidence>
<sequence>MIPYVRREKIMDELENKQIMYIEDFLKIFDGVSESTIRRDLKMLEDENFIVLLRGGAVKLKLDSHEIPVGTKKLLYKEDKEKIGKFAASLVEDDDCIYIDSGTSCTAMFKYIKARGVRVVTSNTQILNEVNHVIESCIVVGGEVNKKIDSISGPLTDDTLKNMNFDKSFLGASGFGTVVGINTPDFREASKKSIAKTNSKKCYVLADSSKFNKSTLCKAFEIQECILVTNKEIPGLKGISEYIVAE</sequence>
<dbReference type="GO" id="GO:0003677">
    <property type="term" value="F:DNA binding"/>
    <property type="evidence" value="ECO:0007669"/>
    <property type="project" value="UniProtKB-KW"/>
</dbReference>
<dbReference type="Pfam" id="PF00455">
    <property type="entry name" value="DeoRC"/>
    <property type="match status" value="1"/>
</dbReference>
<dbReference type="SUPFAM" id="SSF46785">
    <property type="entry name" value="Winged helix' DNA-binding domain"/>
    <property type="match status" value="1"/>
</dbReference>
<keyword evidence="5" id="KW-1185">Reference proteome</keyword>
<dbReference type="InterPro" id="IPR001034">
    <property type="entry name" value="DeoR_HTH"/>
</dbReference>
<name>A0ABW6K9G2_9BACI</name>
<organism evidence="4 5">
    <name type="scientific">Cytobacillus spartinae</name>
    <dbReference type="NCBI Taxonomy" id="3299023"/>
    <lineage>
        <taxon>Bacteria</taxon>
        <taxon>Bacillati</taxon>
        <taxon>Bacillota</taxon>
        <taxon>Bacilli</taxon>
        <taxon>Bacillales</taxon>
        <taxon>Bacillaceae</taxon>
        <taxon>Cytobacillus</taxon>
    </lineage>
</organism>
<evidence type="ECO:0000313" key="5">
    <source>
        <dbReference type="Proteomes" id="UP001601059"/>
    </source>
</evidence>
<evidence type="ECO:0000259" key="3">
    <source>
        <dbReference type="PROSITE" id="PS51000"/>
    </source>
</evidence>
<dbReference type="Pfam" id="PF08220">
    <property type="entry name" value="HTH_DeoR"/>
    <property type="match status" value="1"/>
</dbReference>
<feature type="domain" description="HTH deoR-type" evidence="3">
    <location>
        <begin position="3"/>
        <end position="59"/>
    </location>
</feature>
<accession>A0ABW6K9G2</accession>
<proteinExistence type="predicted"/>
<dbReference type="RefSeq" id="WP_389360402.1">
    <property type="nucleotide sequence ID" value="NZ_JBIACK010000003.1"/>
</dbReference>
<dbReference type="InterPro" id="IPR037171">
    <property type="entry name" value="NagB/RpiA_transferase-like"/>
</dbReference>
<evidence type="ECO:0000313" key="4">
    <source>
        <dbReference type="EMBL" id="MFE8700840.1"/>
    </source>
</evidence>
<dbReference type="Proteomes" id="UP001601059">
    <property type="component" value="Unassembled WGS sequence"/>
</dbReference>
<protein>
    <submittedName>
        <fullName evidence="4">DeoR/GlpR family DNA-binding transcription regulator</fullName>
    </submittedName>
</protein>
<dbReference type="EMBL" id="JBIACK010000003">
    <property type="protein sequence ID" value="MFE8700840.1"/>
    <property type="molecule type" value="Genomic_DNA"/>
</dbReference>
<dbReference type="Gene3D" id="3.40.50.1360">
    <property type="match status" value="1"/>
</dbReference>
<keyword evidence="2" id="KW-0804">Transcription</keyword>
<keyword evidence="4" id="KW-0238">DNA-binding</keyword>
<dbReference type="SMART" id="SM01134">
    <property type="entry name" value="DeoRC"/>
    <property type="match status" value="1"/>
</dbReference>
<gene>
    <name evidence="4" type="ORF">ACFYKX_09455</name>
</gene>
<dbReference type="PANTHER" id="PTHR30363">
    <property type="entry name" value="HTH-TYPE TRANSCRIPTIONAL REGULATOR SRLR-RELATED"/>
    <property type="match status" value="1"/>
</dbReference>
<keyword evidence="1" id="KW-0805">Transcription regulation</keyword>
<reference evidence="4 5" key="1">
    <citation type="submission" date="2024-08" db="EMBL/GenBank/DDBJ databases">
        <title>Two novel Cytobacillus novel species.</title>
        <authorList>
            <person name="Liu G."/>
        </authorList>
    </citation>
    <scope>NUCLEOTIDE SEQUENCE [LARGE SCALE GENOMIC DNA]</scope>
    <source>
        <strain evidence="4 5">FJAT-54145</strain>
    </source>
</reference>
<dbReference type="InterPro" id="IPR050313">
    <property type="entry name" value="Carb_Metab_HTH_regulators"/>
</dbReference>
<evidence type="ECO:0000256" key="2">
    <source>
        <dbReference type="ARBA" id="ARBA00023163"/>
    </source>
</evidence>